<dbReference type="Pfam" id="PF02163">
    <property type="entry name" value="Peptidase_M50"/>
    <property type="match status" value="1"/>
</dbReference>
<evidence type="ECO:0000256" key="5">
    <source>
        <dbReference type="ARBA" id="ARBA00022692"/>
    </source>
</evidence>
<proteinExistence type="inferred from homology"/>
<comment type="cofactor">
    <cofactor evidence="1 11">
        <name>Zn(2+)</name>
        <dbReference type="ChEBI" id="CHEBI:29105"/>
    </cofactor>
</comment>
<keyword evidence="10 11" id="KW-0472">Membrane</keyword>
<feature type="transmembrane region" description="Helical" evidence="11">
    <location>
        <begin position="376"/>
        <end position="398"/>
    </location>
</feature>
<feature type="transmembrane region" description="Helical" evidence="11">
    <location>
        <begin position="96"/>
        <end position="120"/>
    </location>
</feature>
<accession>A0ABU5DLB1</accession>
<organism evidence="13 14">
    <name type="scientific">Roseateles agri</name>
    <dbReference type="NCBI Taxonomy" id="3098619"/>
    <lineage>
        <taxon>Bacteria</taxon>
        <taxon>Pseudomonadati</taxon>
        <taxon>Pseudomonadota</taxon>
        <taxon>Betaproteobacteria</taxon>
        <taxon>Burkholderiales</taxon>
        <taxon>Sphaerotilaceae</taxon>
        <taxon>Roseateles</taxon>
    </lineage>
</organism>
<dbReference type="PANTHER" id="PTHR42837:SF2">
    <property type="entry name" value="MEMBRANE METALLOPROTEASE ARASP2, CHLOROPLASTIC-RELATED"/>
    <property type="match status" value="1"/>
</dbReference>
<dbReference type="PROSITE" id="PS50106">
    <property type="entry name" value="PDZ"/>
    <property type="match status" value="1"/>
</dbReference>
<comment type="similarity">
    <text evidence="3 11">Belongs to the peptidase M50B family.</text>
</comment>
<dbReference type="SMART" id="SM00228">
    <property type="entry name" value="PDZ"/>
    <property type="match status" value="1"/>
</dbReference>
<feature type="transmembrane region" description="Helical" evidence="11">
    <location>
        <begin position="432"/>
        <end position="451"/>
    </location>
</feature>
<reference evidence="13 14" key="1">
    <citation type="submission" date="2023-11" db="EMBL/GenBank/DDBJ databases">
        <title>Paucibacter sp. nov., isolated from fresh soil in Korea.</title>
        <authorList>
            <person name="Le N.T.T."/>
        </authorList>
    </citation>
    <scope>NUCLEOTIDE SEQUENCE [LARGE SCALE GENOMIC DNA]</scope>
    <source>
        <strain evidence="13 14">R3-3</strain>
    </source>
</reference>
<keyword evidence="14" id="KW-1185">Reference proteome</keyword>
<dbReference type="GO" id="GO:0008237">
    <property type="term" value="F:metallopeptidase activity"/>
    <property type="evidence" value="ECO:0007669"/>
    <property type="project" value="UniProtKB-KW"/>
</dbReference>
<keyword evidence="11" id="KW-0479">Metal-binding</keyword>
<keyword evidence="6 11" id="KW-0378">Hydrolase</keyword>
<dbReference type="RefSeq" id="WP_320425067.1">
    <property type="nucleotide sequence ID" value="NZ_JAXCLA010000007.1"/>
</dbReference>
<dbReference type="InterPro" id="IPR036034">
    <property type="entry name" value="PDZ_sf"/>
</dbReference>
<keyword evidence="5 11" id="KW-0812">Transmembrane</keyword>
<gene>
    <name evidence="13" type="primary">rseP</name>
    <name evidence="13" type="ORF">SNE35_21520</name>
</gene>
<protein>
    <recommendedName>
        <fullName evidence="11">Zinc metalloprotease</fullName>
        <ecNumber evidence="11">3.4.24.-</ecNumber>
    </recommendedName>
</protein>
<evidence type="ECO:0000256" key="11">
    <source>
        <dbReference type="RuleBase" id="RU362031"/>
    </source>
</evidence>
<evidence type="ECO:0000313" key="14">
    <source>
        <dbReference type="Proteomes" id="UP001285263"/>
    </source>
</evidence>
<dbReference type="PANTHER" id="PTHR42837">
    <property type="entry name" value="REGULATOR OF SIGMA-E PROTEASE RSEP"/>
    <property type="match status" value="1"/>
</dbReference>
<dbReference type="InterPro" id="IPR004387">
    <property type="entry name" value="Pept_M50_Zn"/>
</dbReference>
<evidence type="ECO:0000313" key="13">
    <source>
        <dbReference type="EMBL" id="MDY0747101.1"/>
    </source>
</evidence>
<keyword evidence="4" id="KW-0645">Protease</keyword>
<dbReference type="Gene3D" id="2.30.42.10">
    <property type="match status" value="2"/>
</dbReference>
<dbReference type="InterPro" id="IPR001478">
    <property type="entry name" value="PDZ"/>
</dbReference>
<evidence type="ECO:0000256" key="9">
    <source>
        <dbReference type="ARBA" id="ARBA00023049"/>
    </source>
</evidence>
<evidence type="ECO:0000256" key="1">
    <source>
        <dbReference type="ARBA" id="ARBA00001947"/>
    </source>
</evidence>
<sequence length="457" mass="49074">MTDLLAFLVTLAVLIPIHEYGHYRVAKACGVRVLRFSFGFGRVLWRRQASPDSTEFTISAIPLGGYVRLLGHGDSATLPPQLRAEAFDNHPLRHRVATIAAGPLANLLLAIVLFGCASWIGMDEPVAQLGTPAAGSVAERAGLRSGDKVLASSDDGMDWQAVQSMPELIGEAVEAIADGRKLYLQVDGSAVGNGHRIVVLDTDKLPSREIDASTSRQLGLSLYGEPIITRIIVGGAGDRAGLHADDRVLAVDGVSIADGAQLRERIRVAVDGAQGRAMHWRIERMGQTQDIDVQPGVVDEAGTKIGRLEILIGGTPQMVHVSRGLVDGLVRGAQRTWDTSWMTLKMFGRMIVGEASLKNLSGPLSIADYAGQSARLGIASFLSFLAFVSVSLGVFNLLPLPMLDGGHLMYYLFEGLTGRPLSDWWQQQLQRAGALILVLMMVLALSNDVVARLPGLH</sequence>
<keyword evidence="8 11" id="KW-1133">Transmembrane helix</keyword>
<keyword evidence="7 11" id="KW-0862">Zinc</keyword>
<dbReference type="InterPro" id="IPR008915">
    <property type="entry name" value="Peptidase_M50"/>
</dbReference>
<evidence type="ECO:0000256" key="8">
    <source>
        <dbReference type="ARBA" id="ARBA00022989"/>
    </source>
</evidence>
<keyword evidence="9 11" id="KW-0482">Metalloprotease</keyword>
<evidence type="ECO:0000256" key="4">
    <source>
        <dbReference type="ARBA" id="ARBA00022670"/>
    </source>
</evidence>
<comment type="subcellular location">
    <subcellularLocation>
        <location evidence="2">Membrane</location>
        <topology evidence="2">Multi-pass membrane protein</topology>
    </subcellularLocation>
</comment>
<dbReference type="EMBL" id="JAXCLA010000007">
    <property type="protein sequence ID" value="MDY0747101.1"/>
    <property type="molecule type" value="Genomic_DNA"/>
</dbReference>
<dbReference type="Proteomes" id="UP001285263">
    <property type="component" value="Unassembled WGS sequence"/>
</dbReference>
<name>A0ABU5DLB1_9BURK</name>
<evidence type="ECO:0000256" key="3">
    <source>
        <dbReference type="ARBA" id="ARBA00007931"/>
    </source>
</evidence>
<dbReference type="CDD" id="cd06163">
    <property type="entry name" value="S2P-M50_PDZ_RseP-like"/>
    <property type="match status" value="1"/>
</dbReference>
<feature type="domain" description="PDZ" evidence="12">
    <location>
        <begin position="207"/>
        <end position="256"/>
    </location>
</feature>
<dbReference type="EC" id="3.4.24.-" evidence="11"/>
<evidence type="ECO:0000256" key="10">
    <source>
        <dbReference type="ARBA" id="ARBA00023136"/>
    </source>
</evidence>
<evidence type="ECO:0000256" key="7">
    <source>
        <dbReference type="ARBA" id="ARBA00022833"/>
    </source>
</evidence>
<dbReference type="SUPFAM" id="SSF50156">
    <property type="entry name" value="PDZ domain-like"/>
    <property type="match status" value="2"/>
</dbReference>
<evidence type="ECO:0000259" key="12">
    <source>
        <dbReference type="PROSITE" id="PS50106"/>
    </source>
</evidence>
<evidence type="ECO:0000256" key="2">
    <source>
        <dbReference type="ARBA" id="ARBA00004141"/>
    </source>
</evidence>
<evidence type="ECO:0000256" key="6">
    <source>
        <dbReference type="ARBA" id="ARBA00022801"/>
    </source>
</evidence>
<comment type="caution">
    <text evidence="13">The sequence shown here is derived from an EMBL/GenBank/DDBJ whole genome shotgun (WGS) entry which is preliminary data.</text>
</comment>
<dbReference type="NCBIfam" id="TIGR00054">
    <property type="entry name" value="RIP metalloprotease RseP"/>
    <property type="match status" value="1"/>
</dbReference>